<reference evidence="2" key="1">
    <citation type="submission" date="2022-08" db="EMBL/GenBank/DDBJ databases">
        <title>A Global Phylogenomic Analysis of the Shiitake Genus Lentinula.</title>
        <authorList>
            <consortium name="DOE Joint Genome Institute"/>
            <person name="Sierra-Patev S."/>
            <person name="Min B."/>
            <person name="Naranjo-Ortiz M."/>
            <person name="Looney B."/>
            <person name="Konkel Z."/>
            <person name="Slot J.C."/>
            <person name="Sakamoto Y."/>
            <person name="Steenwyk J.L."/>
            <person name="Rokas A."/>
            <person name="Carro J."/>
            <person name="Camarero S."/>
            <person name="Ferreira P."/>
            <person name="Molpeceres G."/>
            <person name="Ruiz-Duenas F.J."/>
            <person name="Serrano A."/>
            <person name="Henrissat B."/>
            <person name="Drula E."/>
            <person name="Hughes K.W."/>
            <person name="Mata J.L."/>
            <person name="Ishikawa N.K."/>
            <person name="Vargas-Isla R."/>
            <person name="Ushijima S."/>
            <person name="Smith C.A."/>
            <person name="Ahrendt S."/>
            <person name="Andreopoulos W."/>
            <person name="He G."/>
            <person name="Labutti K."/>
            <person name="Lipzen A."/>
            <person name="Ng V."/>
            <person name="Riley R."/>
            <person name="Sandor L."/>
            <person name="Barry K."/>
            <person name="Martinez A.T."/>
            <person name="Xiao Y."/>
            <person name="Gibbons J.G."/>
            <person name="Terashima K."/>
            <person name="Grigoriev I.V."/>
            <person name="Hibbett D.S."/>
        </authorList>
    </citation>
    <scope>NUCLEOTIDE SEQUENCE</scope>
    <source>
        <strain evidence="2">RHP3577 ss4</strain>
    </source>
</reference>
<evidence type="ECO:0000313" key="2">
    <source>
        <dbReference type="EMBL" id="KAJ4499008.1"/>
    </source>
</evidence>
<feature type="region of interest" description="Disordered" evidence="1">
    <location>
        <begin position="366"/>
        <end position="392"/>
    </location>
</feature>
<accession>A0ABQ8VRK8</accession>
<proteinExistence type="predicted"/>
<gene>
    <name evidence="2" type="ORF">C8R41DRAFT_815731</name>
</gene>
<evidence type="ECO:0000256" key="1">
    <source>
        <dbReference type="SAM" id="MobiDB-lite"/>
    </source>
</evidence>
<comment type="caution">
    <text evidence="2">The sequence shown here is derived from an EMBL/GenBank/DDBJ whole genome shotgun (WGS) entry which is preliminary data.</text>
</comment>
<sequence length="653" mass="72148">MTSSGSSLIWTAKPLFECPGTYRQHADSDNSKESGALQLLEPQLPNLTTRARILVEDAMVTHTLSLSGIRPEPLCSISSLSSFSSPFIPNSAPTSMSRDAQSLLTVAPDIDILLSPTSRLPDELLGEIFHEYVLSFSWGAASNPQIDPSKRQFAPLSLMRICSRWRDVCISTPKLWVYHYIPMLKPGQQLLRFTSSKLGGGGYMDRSSKSKPPRDLLKSYINLTQYTKLALTNSKSCPLHVHIVMSPATYPVPAAVDLLFSTSQRWKSAYIACTIEATSPVTLFPKNLGGRNDSKMNYADLEELTLEYDVSGLNEEQFNRGLGFVGNGHGLRIPSFVRAPKLHALRLVRMKWWPVLDSEVDISVQDDDATGVTDDRDDGEGFERNDEEGRHEMEEGVGHHYLPYSQIRSLTGSASLPTLYTLLKLCTNLERVEVEQERFPGLALPPPDMSGSDPNEGGGRREIGEGGGGRGGRGVELGVASPHPPPQHNYSPIYDWNSTFHSGHAPNTKINTPCLHTLHLTLPTDQPSLTNWIQCAPSLRRFSLTGGKLTSKIIHAQVVRDLIAFVRRHKESGLFDSGFGRFDDGFVGLRRCDSDNLTPSAHAESCTSVLESFALSTVEISPDQLVELFTLMPGLKELNLVHTRGLRGRIWRC</sequence>
<evidence type="ECO:0000313" key="3">
    <source>
        <dbReference type="Proteomes" id="UP001150217"/>
    </source>
</evidence>
<protein>
    <recommendedName>
        <fullName evidence="4">F-box domain-containing protein</fullName>
    </recommendedName>
</protein>
<evidence type="ECO:0008006" key="4">
    <source>
        <dbReference type="Google" id="ProtNLM"/>
    </source>
</evidence>
<dbReference type="Proteomes" id="UP001150217">
    <property type="component" value="Unassembled WGS sequence"/>
</dbReference>
<dbReference type="EMBL" id="JANVFT010000012">
    <property type="protein sequence ID" value="KAJ4499008.1"/>
    <property type="molecule type" value="Genomic_DNA"/>
</dbReference>
<feature type="region of interest" description="Disordered" evidence="1">
    <location>
        <begin position="441"/>
        <end position="476"/>
    </location>
</feature>
<feature type="compositionally biased region" description="Acidic residues" evidence="1">
    <location>
        <begin position="366"/>
        <end position="378"/>
    </location>
</feature>
<name>A0ABQ8VRK8_9AGAR</name>
<feature type="compositionally biased region" description="Basic and acidic residues" evidence="1">
    <location>
        <begin position="379"/>
        <end position="392"/>
    </location>
</feature>
<feature type="compositionally biased region" description="Gly residues" evidence="1">
    <location>
        <begin position="465"/>
        <end position="475"/>
    </location>
</feature>
<organism evidence="2 3">
    <name type="scientific">Lentinula lateritia</name>
    <dbReference type="NCBI Taxonomy" id="40482"/>
    <lineage>
        <taxon>Eukaryota</taxon>
        <taxon>Fungi</taxon>
        <taxon>Dikarya</taxon>
        <taxon>Basidiomycota</taxon>
        <taxon>Agaricomycotina</taxon>
        <taxon>Agaricomycetes</taxon>
        <taxon>Agaricomycetidae</taxon>
        <taxon>Agaricales</taxon>
        <taxon>Marasmiineae</taxon>
        <taxon>Omphalotaceae</taxon>
        <taxon>Lentinula</taxon>
    </lineage>
</organism>
<keyword evidence="3" id="KW-1185">Reference proteome</keyword>